<keyword evidence="2" id="KW-0378">Hydrolase</keyword>
<name>A0A8E2I869_9BACI</name>
<dbReference type="EMBL" id="MTLA01000103">
    <property type="protein sequence ID" value="OOP68541.1"/>
    <property type="molecule type" value="Genomic_DNA"/>
</dbReference>
<dbReference type="InterPro" id="IPR029058">
    <property type="entry name" value="AB_hydrolase_fold"/>
</dbReference>
<dbReference type="SUPFAM" id="SSF53474">
    <property type="entry name" value="alpha/beta-Hydrolases"/>
    <property type="match status" value="1"/>
</dbReference>
<dbReference type="InterPro" id="IPR050471">
    <property type="entry name" value="AB_hydrolase"/>
</dbReference>
<protein>
    <submittedName>
        <fullName evidence="2">Alpha/beta hydrolase</fullName>
    </submittedName>
</protein>
<reference evidence="2 3" key="1">
    <citation type="submission" date="2017-01" db="EMBL/GenBank/DDBJ databases">
        <title>Draft genome sequence of Bacillus oleronius.</title>
        <authorList>
            <person name="Allam M."/>
        </authorList>
    </citation>
    <scope>NUCLEOTIDE SEQUENCE [LARGE SCALE GENOMIC DNA]</scope>
    <source>
        <strain evidence="2 3">DSM 9356</strain>
    </source>
</reference>
<feature type="domain" description="AB hydrolase-1" evidence="1">
    <location>
        <begin position="36"/>
        <end position="254"/>
    </location>
</feature>
<gene>
    <name evidence="2" type="ORF">BWZ43_09905</name>
</gene>
<keyword evidence="3" id="KW-1185">Reference proteome</keyword>
<evidence type="ECO:0000313" key="3">
    <source>
        <dbReference type="Proteomes" id="UP000189761"/>
    </source>
</evidence>
<dbReference type="PANTHER" id="PTHR43433">
    <property type="entry name" value="HYDROLASE, ALPHA/BETA FOLD FAMILY PROTEIN"/>
    <property type="match status" value="1"/>
</dbReference>
<organism evidence="2 3">
    <name type="scientific">Heyndrickxia oleronia</name>
    <dbReference type="NCBI Taxonomy" id="38875"/>
    <lineage>
        <taxon>Bacteria</taxon>
        <taxon>Bacillati</taxon>
        <taxon>Bacillota</taxon>
        <taxon>Bacilli</taxon>
        <taxon>Bacillales</taxon>
        <taxon>Bacillaceae</taxon>
        <taxon>Heyndrickxia</taxon>
    </lineage>
</organism>
<dbReference type="Gene3D" id="3.40.50.1820">
    <property type="entry name" value="alpha/beta hydrolase"/>
    <property type="match status" value="1"/>
</dbReference>
<dbReference type="InterPro" id="IPR000073">
    <property type="entry name" value="AB_hydrolase_1"/>
</dbReference>
<dbReference type="GO" id="GO:0004806">
    <property type="term" value="F:triacylglycerol lipase activity"/>
    <property type="evidence" value="ECO:0007669"/>
    <property type="project" value="TreeGrafter"/>
</dbReference>
<dbReference type="Pfam" id="PF12697">
    <property type="entry name" value="Abhydrolase_6"/>
    <property type="match status" value="1"/>
</dbReference>
<evidence type="ECO:0000313" key="2">
    <source>
        <dbReference type="EMBL" id="OOP68541.1"/>
    </source>
</evidence>
<dbReference type="AlphaFoldDB" id="A0A8E2I869"/>
<evidence type="ECO:0000259" key="1">
    <source>
        <dbReference type="Pfam" id="PF12697"/>
    </source>
</evidence>
<accession>A0A8E2I869</accession>
<comment type="caution">
    <text evidence="2">The sequence shown here is derived from an EMBL/GenBank/DDBJ whole genome shotgun (WGS) entry which is preliminary data.</text>
</comment>
<dbReference type="Proteomes" id="UP000189761">
    <property type="component" value="Unassembled WGS sequence"/>
</dbReference>
<proteinExistence type="predicted"/>
<dbReference type="RefSeq" id="WP_078110100.1">
    <property type="nucleotide sequence ID" value="NZ_CP197209.1"/>
</dbReference>
<sequence>MNALISKDGTIISYEKIGTGPSLILVSSAAADHKDAEQLAVQLANHFTVYNYDRRGRGQSTDSSKYAVERKVEDIDALINEAGGNSFLFGSSSGAVLALEAANKLGDKVTKLFMYEPPFIIDHSRPRVPANYVQHLINLIEERKRNEAVEYYMIEALGIPSEYLEYMKADPSWNSMEGMAHTLAYDGMIMGETQSGKPLPVDRWKVNIPTAIMVGENSEHYFHAAAKSLVELLPLAKYQTLSGQDHSAVVMAPNVLANEMVNFYLNLHQNPNGLSI</sequence>
<dbReference type="PANTHER" id="PTHR43433:SF5">
    <property type="entry name" value="AB HYDROLASE-1 DOMAIN-CONTAINING PROTEIN"/>
    <property type="match status" value="1"/>
</dbReference>
<dbReference type="GO" id="GO:0046503">
    <property type="term" value="P:glycerolipid catabolic process"/>
    <property type="evidence" value="ECO:0007669"/>
    <property type="project" value="TreeGrafter"/>
</dbReference>